<feature type="transmembrane region" description="Helical" evidence="6">
    <location>
        <begin position="214"/>
        <end position="237"/>
    </location>
</feature>
<gene>
    <name evidence="8" type="ORF">XYCOK13_10770</name>
</gene>
<evidence type="ECO:0000313" key="9">
    <source>
        <dbReference type="Proteomes" id="UP000677918"/>
    </source>
</evidence>
<evidence type="ECO:0000313" key="8">
    <source>
        <dbReference type="EMBL" id="GIQ68253.1"/>
    </source>
</evidence>
<dbReference type="GO" id="GO:0005886">
    <property type="term" value="C:plasma membrane"/>
    <property type="evidence" value="ECO:0007669"/>
    <property type="project" value="UniProtKB-SubCell"/>
</dbReference>
<keyword evidence="3 6" id="KW-0812">Transmembrane</keyword>
<evidence type="ECO:0000256" key="1">
    <source>
        <dbReference type="ARBA" id="ARBA00004651"/>
    </source>
</evidence>
<dbReference type="Pfam" id="PF00482">
    <property type="entry name" value="T2SSF"/>
    <property type="match status" value="1"/>
</dbReference>
<keyword evidence="4 6" id="KW-1133">Transmembrane helix</keyword>
<feature type="transmembrane region" description="Helical" evidence="6">
    <location>
        <begin position="61"/>
        <end position="80"/>
    </location>
</feature>
<keyword evidence="5 6" id="KW-0472">Membrane</keyword>
<comment type="subcellular location">
    <subcellularLocation>
        <location evidence="1">Cell membrane</location>
        <topology evidence="1">Multi-pass membrane protein</topology>
    </subcellularLocation>
</comment>
<dbReference type="PANTHER" id="PTHR35007">
    <property type="entry name" value="INTEGRAL MEMBRANE PROTEIN-RELATED"/>
    <property type="match status" value="1"/>
</dbReference>
<dbReference type="PANTHER" id="PTHR35007:SF2">
    <property type="entry name" value="PILUS ASSEMBLE PROTEIN"/>
    <property type="match status" value="1"/>
</dbReference>
<reference evidence="8" key="1">
    <citation type="submission" date="2021-04" db="EMBL/GenBank/DDBJ databases">
        <title>Draft genome sequence of Xylanibacillus composti strain K13.</title>
        <authorList>
            <person name="Uke A."/>
            <person name="Chhe C."/>
            <person name="Baramee S."/>
            <person name="Kosugi A."/>
        </authorList>
    </citation>
    <scope>NUCLEOTIDE SEQUENCE</scope>
    <source>
        <strain evidence="8">K13</strain>
    </source>
</reference>
<evidence type="ECO:0000256" key="5">
    <source>
        <dbReference type="ARBA" id="ARBA00023136"/>
    </source>
</evidence>
<organism evidence="8 9">
    <name type="scientific">Xylanibacillus composti</name>
    <dbReference type="NCBI Taxonomy" id="1572762"/>
    <lineage>
        <taxon>Bacteria</taxon>
        <taxon>Bacillati</taxon>
        <taxon>Bacillota</taxon>
        <taxon>Bacilli</taxon>
        <taxon>Bacillales</taxon>
        <taxon>Paenibacillaceae</taxon>
        <taxon>Xylanibacillus</taxon>
    </lineage>
</organism>
<comment type="caution">
    <text evidence="8">The sequence shown here is derived from an EMBL/GenBank/DDBJ whole genome shotgun (WGS) entry which is preliminary data.</text>
</comment>
<dbReference type="Gene3D" id="1.20.81.30">
    <property type="entry name" value="Type II secretion system (T2SS), domain F"/>
    <property type="match status" value="1"/>
</dbReference>
<dbReference type="RefSeq" id="WP_213410867.1">
    <property type="nucleotide sequence ID" value="NZ_BOVK01000014.1"/>
</dbReference>
<evidence type="ECO:0000256" key="3">
    <source>
        <dbReference type="ARBA" id="ARBA00022692"/>
    </source>
</evidence>
<proteinExistence type="predicted"/>
<feature type="domain" description="Type II secretion system protein GspF" evidence="7">
    <location>
        <begin position="100"/>
        <end position="231"/>
    </location>
</feature>
<dbReference type="Proteomes" id="UP000677918">
    <property type="component" value="Unassembled WGS sequence"/>
</dbReference>
<evidence type="ECO:0000256" key="4">
    <source>
        <dbReference type="ARBA" id="ARBA00022989"/>
    </source>
</evidence>
<protein>
    <submittedName>
        <fullName evidence="8">Type II secretion system F family protein</fullName>
    </submittedName>
</protein>
<dbReference type="InterPro" id="IPR018076">
    <property type="entry name" value="T2SS_GspF_dom"/>
</dbReference>
<dbReference type="AlphaFoldDB" id="A0A8J4H488"/>
<keyword evidence="2" id="KW-1003">Cell membrane</keyword>
<sequence>MIRRWLDNWEQAVYRRMMLLYDVGEAHQQSKQYARQKLRLFALAGVTGIVLYIASGFAASLLAIAAAVLALLPMLALKSLDQRIAHNRRALRIELPLVLSKLTLMLEAGETLRKALATCAQKDAADRQGRSLLRDIMQEAHHRMDNGASFTESMDWLARRCSVQEVSLFVHTLMLHQRRGGSELAYSLQTLAVKMWEERKLLARTLGEEASSKLLFPMLLIFVAVLLIVGAPAVMMMQGGGIG</sequence>
<dbReference type="InterPro" id="IPR042094">
    <property type="entry name" value="T2SS_GspF_sf"/>
</dbReference>
<evidence type="ECO:0000259" key="7">
    <source>
        <dbReference type="Pfam" id="PF00482"/>
    </source>
</evidence>
<feature type="transmembrane region" description="Helical" evidence="6">
    <location>
        <begin position="38"/>
        <end position="55"/>
    </location>
</feature>
<evidence type="ECO:0000256" key="2">
    <source>
        <dbReference type="ARBA" id="ARBA00022475"/>
    </source>
</evidence>
<name>A0A8J4H488_9BACL</name>
<dbReference type="EMBL" id="BOVK01000014">
    <property type="protein sequence ID" value="GIQ68253.1"/>
    <property type="molecule type" value="Genomic_DNA"/>
</dbReference>
<evidence type="ECO:0000256" key="6">
    <source>
        <dbReference type="SAM" id="Phobius"/>
    </source>
</evidence>
<accession>A0A8J4H488</accession>
<keyword evidence="9" id="KW-1185">Reference proteome</keyword>